<reference evidence="12 13" key="1">
    <citation type="submission" date="2019-02" db="EMBL/GenBank/DDBJ databases">
        <title>Draft genome sequences of novel Actinobacteria.</title>
        <authorList>
            <person name="Sahin N."/>
            <person name="Ay H."/>
            <person name="Saygin H."/>
        </authorList>
    </citation>
    <scope>NUCLEOTIDE SEQUENCE [LARGE SCALE GENOMIC DNA]</scope>
    <source>
        <strain evidence="12 13">8K307</strain>
    </source>
</reference>
<feature type="domain" description="CN hydrolase" evidence="11">
    <location>
        <begin position="4"/>
        <end position="261"/>
    </location>
</feature>
<accession>A0A4R5A7J9</accession>
<evidence type="ECO:0000256" key="2">
    <source>
        <dbReference type="ARBA" id="ARBA00007145"/>
    </source>
</evidence>
<feature type="binding site" evidence="7">
    <location>
        <position position="191"/>
    </location>
    <ligand>
        <name>L-glutamine</name>
        <dbReference type="ChEBI" id="CHEBI:58359"/>
    </ligand>
</feature>
<feature type="active site" description="Nucleophile; for glutaminase activity" evidence="7">
    <location>
        <position position="164"/>
    </location>
</feature>
<dbReference type="InterPro" id="IPR036526">
    <property type="entry name" value="C-N_Hydrolase_sf"/>
</dbReference>
<evidence type="ECO:0000313" key="12">
    <source>
        <dbReference type="EMBL" id="TDD67080.1"/>
    </source>
</evidence>
<dbReference type="Gene3D" id="3.60.110.10">
    <property type="entry name" value="Carbon-nitrogen hydrolase"/>
    <property type="match status" value="1"/>
</dbReference>
<gene>
    <name evidence="7" type="primary">nadE</name>
    <name evidence="12" type="ORF">E1262_20085</name>
</gene>
<dbReference type="EC" id="6.3.5.1" evidence="7 8"/>
<feature type="binding site" evidence="7">
    <location>
        <position position="443"/>
    </location>
    <ligand>
        <name>deamido-NAD(+)</name>
        <dbReference type="ChEBI" id="CHEBI:58437"/>
        <note>ligand shared between two neighboring subunits</note>
    </ligand>
</feature>
<dbReference type="InterPro" id="IPR014445">
    <property type="entry name" value="Gln-dep_NAD_synthase"/>
</dbReference>
<comment type="caution">
    <text evidence="12">The sequence shown here is derived from an EMBL/GenBank/DDBJ whole genome shotgun (WGS) entry which is preliminary data.</text>
</comment>
<sequence>MPQIRIALAQVNPTVGALEANADLVVRMTKHAAAQHAHLVAFPEMMLTGYPVEDLALRTSFVDASRAALEKLAVRLDAEGLGATAVVVGYLGRDDATAHQYQLGRPKGSPQNAVAVLYGGRVVARQAKYHLPNYGVFDEARYFVPGDHLGVFRLHGIDIALAICEDLWQDGGPVSVAREARAGLLLVVNGSPYERNKDDTRLDLARRRAADSHATLAYVNMVGGQDELVFDGDSLVVRPDGEVLARAPQFEEGCLVVDLQLPEAVAPAPGPWGMTQERIAGFAVHRTTLTTAPLPAYTPDPGALAPRLSDLAEVYAALVTGLRDYVRKNGFSSVVIALSGGIDSALVAAVAVDALGAEHVYGVSMPSRYSSEHSKSDAQDLAERTGLRFRTIPIEPMVRAFLDNVELTGLAEENLQARVRGMTLMGLSNQEGHLVLATGNKTELAVGYSTIYGDAVGGYAPIKDVPKTLTWELARWRNAAAVERGETPPIPQGSIDKPPSAELRPGQLDSDSLPDYPLLDDVLYRHLEQDLGATELQAAGFDADLVAKVLRMVDTAEYKRRQYPPGPKITMRNFGRDRRVPITSAWREAAREGSTPADAPKADIPEAGPAASEPAPVEPAPVEPQAQPSDETAEQQADAVEPPAAETPERAGRELPPPPPPH</sequence>
<protein>
    <recommendedName>
        <fullName evidence="7 8">Glutamine-dependent NAD(+) synthetase</fullName>
        <ecNumber evidence="7 8">6.3.5.1</ecNumber>
    </recommendedName>
    <alternativeName>
        <fullName evidence="7 8">NAD(+) synthase [glutamine-hydrolyzing]</fullName>
    </alternativeName>
</protein>
<evidence type="ECO:0000259" key="11">
    <source>
        <dbReference type="PROSITE" id="PS50263"/>
    </source>
</evidence>
<name>A0A4R5A7J9_9ACTN</name>
<dbReference type="GO" id="GO:0009435">
    <property type="term" value="P:NAD+ biosynthetic process"/>
    <property type="evidence" value="ECO:0007669"/>
    <property type="project" value="UniProtKB-UniRule"/>
</dbReference>
<evidence type="ECO:0000256" key="6">
    <source>
        <dbReference type="ARBA" id="ARBA00023027"/>
    </source>
</evidence>
<dbReference type="GO" id="GO:0005524">
    <property type="term" value="F:ATP binding"/>
    <property type="evidence" value="ECO:0007669"/>
    <property type="project" value="UniProtKB-UniRule"/>
</dbReference>
<evidence type="ECO:0000256" key="1">
    <source>
        <dbReference type="ARBA" id="ARBA00005188"/>
    </source>
</evidence>
<feature type="binding site" evidence="7">
    <location>
        <position position="197"/>
    </location>
    <ligand>
        <name>L-glutamine</name>
        <dbReference type="ChEBI" id="CHEBI:58359"/>
    </ligand>
</feature>
<dbReference type="RefSeq" id="WP_132104916.1">
    <property type="nucleotide sequence ID" value="NZ_SMLB01000032.1"/>
</dbReference>
<dbReference type="CDD" id="cd07570">
    <property type="entry name" value="GAT_Gln-NAD-synth"/>
    <property type="match status" value="1"/>
</dbReference>
<comment type="similarity">
    <text evidence="9">Belongs to the NAD synthetase family.</text>
</comment>
<comment type="function">
    <text evidence="7">Catalyzes the ATP-dependent amidation of deamido-NAD to form NAD. Uses L-glutamine as a nitrogen source.</text>
</comment>
<comment type="catalytic activity">
    <reaction evidence="7 8">
        <text>deamido-NAD(+) + L-glutamine + ATP + H2O = L-glutamate + AMP + diphosphate + NAD(+) + H(+)</text>
        <dbReference type="Rhea" id="RHEA:24384"/>
        <dbReference type="ChEBI" id="CHEBI:15377"/>
        <dbReference type="ChEBI" id="CHEBI:15378"/>
        <dbReference type="ChEBI" id="CHEBI:29985"/>
        <dbReference type="ChEBI" id="CHEBI:30616"/>
        <dbReference type="ChEBI" id="CHEBI:33019"/>
        <dbReference type="ChEBI" id="CHEBI:57540"/>
        <dbReference type="ChEBI" id="CHEBI:58359"/>
        <dbReference type="ChEBI" id="CHEBI:58437"/>
        <dbReference type="ChEBI" id="CHEBI:456215"/>
        <dbReference type="EC" id="6.3.5.1"/>
    </reaction>
</comment>
<dbReference type="HAMAP" id="MF_02090">
    <property type="entry name" value="NadE_glutamine_dep"/>
    <property type="match status" value="1"/>
</dbReference>
<keyword evidence="13" id="KW-1185">Reference proteome</keyword>
<keyword evidence="6 7" id="KW-0520">NAD</keyword>
<feature type="binding site" evidence="7">
    <location>
        <position position="414"/>
    </location>
    <ligand>
        <name>deamido-NAD(+)</name>
        <dbReference type="ChEBI" id="CHEBI:58437"/>
        <note>ligand shared between two neighboring subunits</note>
    </ligand>
</feature>
<dbReference type="GO" id="GO:0003952">
    <property type="term" value="F:NAD+ synthase (glutamine-hydrolyzing) activity"/>
    <property type="evidence" value="ECO:0007669"/>
    <property type="project" value="UniProtKB-UniRule"/>
</dbReference>
<feature type="active site" description="For glutaminase activity" evidence="7">
    <location>
        <position position="128"/>
    </location>
</feature>
<organism evidence="12 13">
    <name type="scientific">Jiangella aurantiaca</name>
    <dbReference type="NCBI Taxonomy" id="2530373"/>
    <lineage>
        <taxon>Bacteria</taxon>
        <taxon>Bacillati</taxon>
        <taxon>Actinomycetota</taxon>
        <taxon>Actinomycetes</taxon>
        <taxon>Jiangellales</taxon>
        <taxon>Jiangellaceae</taxon>
        <taxon>Jiangella</taxon>
    </lineage>
</organism>
<comment type="pathway">
    <text evidence="1 7 8">Cofactor biosynthesis; NAD(+) biosynthesis; NAD(+) from deamido-NAD(+) (L-Gln route): step 1/1.</text>
</comment>
<keyword evidence="3 7" id="KW-0436">Ligase</keyword>
<evidence type="ECO:0000313" key="13">
    <source>
        <dbReference type="Proteomes" id="UP000295217"/>
    </source>
</evidence>
<evidence type="ECO:0000256" key="7">
    <source>
        <dbReference type="HAMAP-Rule" id="MF_02090"/>
    </source>
</evidence>
<dbReference type="EMBL" id="SMLB01000032">
    <property type="protein sequence ID" value="TDD67080.1"/>
    <property type="molecule type" value="Genomic_DNA"/>
</dbReference>
<dbReference type="PANTHER" id="PTHR23090:SF9">
    <property type="entry name" value="GLUTAMINE-DEPENDENT NAD(+) SYNTHETASE"/>
    <property type="match status" value="1"/>
</dbReference>
<feature type="binding site" evidence="7">
    <location>
        <position position="438"/>
    </location>
    <ligand>
        <name>ATP</name>
        <dbReference type="ChEBI" id="CHEBI:30616"/>
    </ligand>
</feature>
<dbReference type="GO" id="GO:0004359">
    <property type="term" value="F:glutaminase activity"/>
    <property type="evidence" value="ECO:0007669"/>
    <property type="project" value="InterPro"/>
</dbReference>
<keyword evidence="4 7" id="KW-0547">Nucleotide-binding</keyword>
<dbReference type="NCBIfam" id="NF010588">
    <property type="entry name" value="PRK13981.1"/>
    <property type="match status" value="1"/>
</dbReference>
<dbReference type="InterPro" id="IPR003694">
    <property type="entry name" value="NAD_synthase"/>
</dbReference>
<dbReference type="NCBIfam" id="TIGR00552">
    <property type="entry name" value="nadE"/>
    <property type="match status" value="1"/>
</dbReference>
<dbReference type="SUPFAM" id="SSF56317">
    <property type="entry name" value="Carbon-nitrogen hydrolase"/>
    <property type="match status" value="1"/>
</dbReference>
<dbReference type="PIRSF" id="PIRSF006630">
    <property type="entry name" value="NADS_GAT"/>
    <property type="match status" value="1"/>
</dbReference>
<evidence type="ECO:0000256" key="9">
    <source>
        <dbReference type="RuleBase" id="RU003811"/>
    </source>
</evidence>
<evidence type="ECO:0000256" key="5">
    <source>
        <dbReference type="ARBA" id="ARBA00022840"/>
    </source>
</evidence>
<dbReference type="InterPro" id="IPR014729">
    <property type="entry name" value="Rossmann-like_a/b/a_fold"/>
</dbReference>
<dbReference type="CDD" id="cd00553">
    <property type="entry name" value="NAD_synthase"/>
    <property type="match status" value="1"/>
</dbReference>
<feature type="active site" description="Proton acceptor; for glutaminase activity" evidence="7">
    <location>
        <position position="44"/>
    </location>
</feature>
<dbReference type="GO" id="GO:0008795">
    <property type="term" value="F:NAD+ synthase activity"/>
    <property type="evidence" value="ECO:0007669"/>
    <property type="project" value="UniProtKB-UniRule"/>
</dbReference>
<dbReference type="Pfam" id="PF00795">
    <property type="entry name" value="CN_hydrolase"/>
    <property type="match status" value="1"/>
</dbReference>
<comment type="similarity">
    <text evidence="2 7 8">In the C-terminal section; belongs to the NAD synthetase family.</text>
</comment>
<feature type="region of interest" description="Disordered" evidence="10">
    <location>
        <begin position="482"/>
        <end position="511"/>
    </location>
</feature>
<feature type="region of interest" description="Disordered" evidence="10">
    <location>
        <begin position="588"/>
        <end position="662"/>
    </location>
</feature>
<dbReference type="PANTHER" id="PTHR23090">
    <property type="entry name" value="NH 3 /GLUTAMINE-DEPENDENT NAD + SYNTHETASE"/>
    <property type="match status" value="1"/>
</dbReference>
<dbReference type="Pfam" id="PF02540">
    <property type="entry name" value="NAD_synthase"/>
    <property type="match status" value="1"/>
</dbReference>
<dbReference type="UniPathway" id="UPA00253">
    <property type="reaction ID" value="UER00334"/>
</dbReference>
<evidence type="ECO:0000256" key="10">
    <source>
        <dbReference type="SAM" id="MobiDB-lite"/>
    </source>
</evidence>
<dbReference type="SUPFAM" id="SSF52402">
    <property type="entry name" value="Adenine nucleotide alpha hydrolases-like"/>
    <property type="match status" value="1"/>
</dbReference>
<comment type="caution">
    <text evidence="7">Lacks conserved residue(s) required for the propagation of feature annotation.</text>
</comment>
<evidence type="ECO:0000256" key="3">
    <source>
        <dbReference type="ARBA" id="ARBA00022598"/>
    </source>
</evidence>
<dbReference type="InterPro" id="IPR022310">
    <property type="entry name" value="NAD/GMP_synthase"/>
</dbReference>
<keyword evidence="5 7" id="KW-0067">ATP-binding</keyword>
<dbReference type="OrthoDB" id="9760188at2"/>
<feature type="binding site" evidence="7">
    <location>
        <position position="559"/>
    </location>
    <ligand>
        <name>deamido-NAD(+)</name>
        <dbReference type="ChEBI" id="CHEBI:58437"/>
        <note>ligand shared between two neighboring subunits</note>
    </ligand>
</feature>
<dbReference type="Proteomes" id="UP000295217">
    <property type="component" value="Unassembled WGS sequence"/>
</dbReference>
<dbReference type="PROSITE" id="PS50263">
    <property type="entry name" value="CN_HYDROLASE"/>
    <property type="match status" value="1"/>
</dbReference>
<feature type="binding site" evidence="7">
    <location>
        <position position="134"/>
    </location>
    <ligand>
        <name>L-glutamine</name>
        <dbReference type="ChEBI" id="CHEBI:58359"/>
    </ligand>
</feature>
<feature type="compositionally biased region" description="Low complexity" evidence="10">
    <location>
        <begin position="605"/>
        <end position="615"/>
    </location>
</feature>
<dbReference type="GO" id="GO:0005737">
    <property type="term" value="C:cytoplasm"/>
    <property type="evidence" value="ECO:0007669"/>
    <property type="project" value="InterPro"/>
</dbReference>
<evidence type="ECO:0000256" key="4">
    <source>
        <dbReference type="ARBA" id="ARBA00022741"/>
    </source>
</evidence>
<dbReference type="InterPro" id="IPR003010">
    <property type="entry name" value="C-N_Hydrolase"/>
</dbReference>
<proteinExistence type="inferred from homology"/>
<dbReference type="Gene3D" id="3.40.50.620">
    <property type="entry name" value="HUPs"/>
    <property type="match status" value="1"/>
</dbReference>
<dbReference type="AlphaFoldDB" id="A0A4R5A7J9"/>
<evidence type="ECO:0000256" key="8">
    <source>
        <dbReference type="PIRNR" id="PIRNR006630"/>
    </source>
</evidence>
<feature type="binding site" evidence="7">
    <location>
        <begin position="337"/>
        <end position="344"/>
    </location>
    <ligand>
        <name>ATP</name>
        <dbReference type="ChEBI" id="CHEBI:30616"/>
    </ligand>
</feature>
<dbReference type="FunFam" id="3.40.50.620:FF:000106">
    <property type="entry name" value="Glutamine-dependent NAD(+) synthetase"/>
    <property type="match status" value="1"/>
</dbReference>